<dbReference type="Pfam" id="PF03663">
    <property type="entry name" value="Glyco_hydro_76"/>
    <property type="match status" value="1"/>
</dbReference>
<reference evidence="3 4" key="1">
    <citation type="journal article" date="2013" name="PLoS Genet.">
        <title>The genome and development-dependent transcriptomes of Pyronema confluens: a window into fungal evolution.</title>
        <authorList>
            <person name="Traeger S."/>
            <person name="Altegoer F."/>
            <person name="Freitag M."/>
            <person name="Gabaldon T."/>
            <person name="Kempken F."/>
            <person name="Kumar A."/>
            <person name="Marcet-Houben M."/>
            <person name="Poggeler S."/>
            <person name="Stajich J.E."/>
            <person name="Nowrousian M."/>
        </authorList>
    </citation>
    <scope>NUCLEOTIDE SEQUENCE [LARGE SCALE GENOMIC DNA]</scope>
    <source>
        <strain evidence="4">CBS 100304</strain>
        <tissue evidence="3">Vegetative mycelium</tissue>
    </source>
</reference>
<organism evidence="3 4">
    <name type="scientific">Pyronema omphalodes (strain CBS 100304)</name>
    <name type="common">Pyronema confluens</name>
    <dbReference type="NCBI Taxonomy" id="1076935"/>
    <lineage>
        <taxon>Eukaryota</taxon>
        <taxon>Fungi</taxon>
        <taxon>Dikarya</taxon>
        <taxon>Ascomycota</taxon>
        <taxon>Pezizomycotina</taxon>
        <taxon>Pezizomycetes</taxon>
        <taxon>Pezizales</taxon>
        <taxon>Pyronemataceae</taxon>
        <taxon>Pyronema</taxon>
    </lineage>
</organism>
<evidence type="ECO:0000256" key="2">
    <source>
        <dbReference type="SAM" id="SignalP"/>
    </source>
</evidence>
<evidence type="ECO:0000256" key="1">
    <source>
        <dbReference type="SAM" id="MobiDB-lite"/>
    </source>
</evidence>
<name>U4LNX3_PYROM</name>
<gene>
    <name evidence="3" type="ORF">PCON_09851</name>
</gene>
<dbReference type="GO" id="GO:0005975">
    <property type="term" value="P:carbohydrate metabolic process"/>
    <property type="evidence" value="ECO:0007669"/>
    <property type="project" value="InterPro"/>
</dbReference>
<dbReference type="PANTHER" id="PTHR47791">
    <property type="entry name" value="MEIOTICALLY UP-REGULATED GENE 191 PROTEIN"/>
    <property type="match status" value="1"/>
</dbReference>
<dbReference type="Gene3D" id="1.50.10.20">
    <property type="match status" value="1"/>
</dbReference>
<dbReference type="SUPFAM" id="SSF48208">
    <property type="entry name" value="Six-hairpin glycosidases"/>
    <property type="match status" value="1"/>
</dbReference>
<dbReference type="eggNOG" id="ENOG502QTTU">
    <property type="taxonomic scope" value="Eukaryota"/>
</dbReference>
<dbReference type="OMA" id="EPYKNAI"/>
<feature type="signal peptide" evidence="2">
    <location>
        <begin position="1"/>
        <end position="20"/>
    </location>
</feature>
<feature type="region of interest" description="Disordered" evidence="1">
    <location>
        <begin position="432"/>
        <end position="468"/>
    </location>
</feature>
<dbReference type="OrthoDB" id="4104179at2759"/>
<evidence type="ECO:0000313" key="3">
    <source>
        <dbReference type="EMBL" id="CCX31035.1"/>
    </source>
</evidence>
<evidence type="ECO:0000313" key="4">
    <source>
        <dbReference type="Proteomes" id="UP000018144"/>
    </source>
</evidence>
<dbReference type="InterPro" id="IPR005198">
    <property type="entry name" value="Glyco_hydro_76"/>
</dbReference>
<dbReference type="PANTHER" id="PTHR47791:SF2">
    <property type="entry name" value="ENDO MANNANASE, GH76 FAMILY (EUROFUNG)"/>
    <property type="match status" value="1"/>
</dbReference>
<proteinExistence type="predicted"/>
<dbReference type="STRING" id="1076935.U4LNX3"/>
<feature type="chain" id="PRO_5004651617" evidence="2">
    <location>
        <begin position="21"/>
        <end position="482"/>
    </location>
</feature>
<dbReference type="InterPro" id="IPR008928">
    <property type="entry name" value="6-hairpin_glycosidase_sf"/>
</dbReference>
<protein>
    <submittedName>
        <fullName evidence="3">Similar to Mannan endo-1,6-alpha-mannosidase DFG5 acc. no. Q05031</fullName>
    </submittedName>
</protein>
<sequence length="482" mass="53422">MPRLKRLLLSLLPLSPLSSALTLPPVPSQQHLSTHEDILRSYTTSLSVLQNSFFSLPQGNWPSGIDWTTAVLGTHLAAASGTLSQYPHTRGLSDKYFTQLVGFYYGQPVESLKQQAYDDILWVVLNWIEGLKTIEIREGQRDGWTGEEWRRAWADRAWDMYQVAEKGWDERLCGGGMVWSPWLEPYKNAITNELYFAASISMYHHHPYPPQNRTYLENAIKAYKWLKSSNMTNEHGLYTDGYHISKLTEGGTICDSRDEMVYTYNQGVVLTGLRGMAQAAEGTEAAGYILEGLALIDAVLSSEGTQGELVYDGVLTEKCDPGGYCSQNSQTFKGIFLHHLTTFCQPLSPVVATAVAKAHTLGCARYQIFMERQAEAASSTRNDAGIMGSWWGVPSGLSSSLRSTIDTRPKDTADQQNFCPKPLDAHACEASQRLLAPTGRGDKDKARKEKGDLNDRGRGRTVESHSGGVAALRAVLEMQRGQ</sequence>
<feature type="compositionally biased region" description="Basic and acidic residues" evidence="1">
    <location>
        <begin position="440"/>
        <end position="463"/>
    </location>
</feature>
<dbReference type="InterPro" id="IPR053169">
    <property type="entry name" value="MUG_Protein"/>
</dbReference>
<keyword evidence="4" id="KW-1185">Reference proteome</keyword>
<keyword evidence="2" id="KW-0732">Signal</keyword>
<dbReference type="Proteomes" id="UP000018144">
    <property type="component" value="Unassembled WGS sequence"/>
</dbReference>
<accession>U4LNX3</accession>
<dbReference type="AlphaFoldDB" id="U4LNX3"/>
<dbReference type="EMBL" id="HF935526">
    <property type="protein sequence ID" value="CCX31035.1"/>
    <property type="molecule type" value="Genomic_DNA"/>
</dbReference>